<proteinExistence type="predicted"/>
<evidence type="ECO:0000313" key="4">
    <source>
        <dbReference type="Proteomes" id="UP000554482"/>
    </source>
</evidence>
<evidence type="ECO:0000313" key="3">
    <source>
        <dbReference type="EMBL" id="KAF5202685.1"/>
    </source>
</evidence>
<feature type="chain" id="PRO_5029624817" evidence="2">
    <location>
        <begin position="25"/>
        <end position="217"/>
    </location>
</feature>
<dbReference type="EMBL" id="JABWDY010007763">
    <property type="protein sequence ID" value="KAF5202685.1"/>
    <property type="molecule type" value="Genomic_DNA"/>
</dbReference>
<keyword evidence="2" id="KW-0732">Signal</keyword>
<keyword evidence="1" id="KW-1133">Transmembrane helix</keyword>
<reference evidence="3 4" key="1">
    <citation type="submission" date="2020-06" db="EMBL/GenBank/DDBJ databases">
        <title>Transcriptomic and genomic resources for Thalictrum thalictroides and T. hernandezii: Facilitating candidate gene discovery in an emerging model plant lineage.</title>
        <authorList>
            <person name="Arias T."/>
            <person name="Riano-Pachon D.M."/>
            <person name="Di Stilio V.S."/>
        </authorList>
    </citation>
    <scope>NUCLEOTIDE SEQUENCE [LARGE SCALE GENOMIC DNA]</scope>
    <source>
        <strain evidence="4">cv. WT478/WT964</strain>
        <tissue evidence="3">Leaves</tissue>
    </source>
</reference>
<dbReference type="AlphaFoldDB" id="A0A7J6X1G9"/>
<keyword evidence="1" id="KW-0812">Transmembrane</keyword>
<evidence type="ECO:0000256" key="1">
    <source>
        <dbReference type="SAM" id="Phobius"/>
    </source>
</evidence>
<dbReference type="PANTHER" id="PTHR33881:SF10">
    <property type="entry name" value="SLIT HOMOLOG 2 PROTEIN-LIKE"/>
    <property type="match status" value="1"/>
</dbReference>
<gene>
    <name evidence="3" type="ORF">FRX31_007722</name>
</gene>
<accession>A0A7J6X1G9</accession>
<keyword evidence="1" id="KW-0472">Membrane</keyword>
<sequence length="217" mass="23645">MSSLITHFLLACLSLFLLLQPTISTDFLAPLFSPFLDELCNDILCGKGKCKLSTDDTLGYKCECDQGWKQTTSDDDEQKHLRFLPCVIPNCTLNTSCTKAQAPSPQVEDPPKNSSFFDPCKWAYCGEGSCMKESKFGHKCECQEGYANLLNTTVFPCLSECSLGMDCANLGLSLPNRTTGSTSVSTDKSDNHASSILPGNILLLVTLMLTIGMILSK</sequence>
<protein>
    <submittedName>
        <fullName evidence="3">Neurogenic locus notch-like protein</fullName>
    </submittedName>
</protein>
<dbReference type="Proteomes" id="UP000554482">
    <property type="component" value="Unassembled WGS sequence"/>
</dbReference>
<feature type="signal peptide" evidence="2">
    <location>
        <begin position="1"/>
        <end position="24"/>
    </location>
</feature>
<dbReference type="OrthoDB" id="1914642at2759"/>
<organism evidence="3 4">
    <name type="scientific">Thalictrum thalictroides</name>
    <name type="common">Rue-anemone</name>
    <name type="synonym">Anemone thalictroides</name>
    <dbReference type="NCBI Taxonomy" id="46969"/>
    <lineage>
        <taxon>Eukaryota</taxon>
        <taxon>Viridiplantae</taxon>
        <taxon>Streptophyta</taxon>
        <taxon>Embryophyta</taxon>
        <taxon>Tracheophyta</taxon>
        <taxon>Spermatophyta</taxon>
        <taxon>Magnoliopsida</taxon>
        <taxon>Ranunculales</taxon>
        <taxon>Ranunculaceae</taxon>
        <taxon>Thalictroideae</taxon>
        <taxon>Thalictrum</taxon>
    </lineage>
</organism>
<dbReference type="PANTHER" id="PTHR33881">
    <property type="entry name" value="NEUROGENIC LOCUS NOTCH-LIKE PROTEIN"/>
    <property type="match status" value="1"/>
</dbReference>
<comment type="caution">
    <text evidence="3">The sequence shown here is derived from an EMBL/GenBank/DDBJ whole genome shotgun (WGS) entry which is preliminary data.</text>
</comment>
<feature type="transmembrane region" description="Helical" evidence="1">
    <location>
        <begin position="196"/>
        <end position="215"/>
    </location>
</feature>
<keyword evidence="4" id="KW-1185">Reference proteome</keyword>
<name>A0A7J6X1G9_THATH</name>
<evidence type="ECO:0000256" key="2">
    <source>
        <dbReference type="SAM" id="SignalP"/>
    </source>
</evidence>